<dbReference type="PANTHER" id="PTHR46599">
    <property type="entry name" value="PIGGYBAC TRANSPOSABLE ELEMENT-DERIVED PROTEIN 4"/>
    <property type="match status" value="1"/>
</dbReference>
<dbReference type="EMBL" id="CAKOFQ010006679">
    <property type="protein sequence ID" value="CAH1958879.1"/>
    <property type="molecule type" value="Genomic_DNA"/>
</dbReference>
<gene>
    <name evidence="2" type="ORF">ACAOBT_LOCUS2905</name>
</gene>
<dbReference type="Proteomes" id="UP001152888">
    <property type="component" value="Unassembled WGS sequence"/>
</dbReference>
<dbReference type="Pfam" id="PF13843">
    <property type="entry name" value="DDE_Tnp_1_7"/>
    <property type="match status" value="1"/>
</dbReference>
<organism evidence="2 3">
    <name type="scientific">Acanthoscelides obtectus</name>
    <name type="common">Bean weevil</name>
    <name type="synonym">Bruchus obtectus</name>
    <dbReference type="NCBI Taxonomy" id="200917"/>
    <lineage>
        <taxon>Eukaryota</taxon>
        <taxon>Metazoa</taxon>
        <taxon>Ecdysozoa</taxon>
        <taxon>Arthropoda</taxon>
        <taxon>Hexapoda</taxon>
        <taxon>Insecta</taxon>
        <taxon>Pterygota</taxon>
        <taxon>Neoptera</taxon>
        <taxon>Endopterygota</taxon>
        <taxon>Coleoptera</taxon>
        <taxon>Polyphaga</taxon>
        <taxon>Cucujiformia</taxon>
        <taxon>Chrysomeloidea</taxon>
        <taxon>Chrysomelidae</taxon>
        <taxon>Bruchinae</taxon>
        <taxon>Bruchini</taxon>
        <taxon>Acanthoscelides</taxon>
    </lineage>
</organism>
<dbReference type="OrthoDB" id="18814at2759"/>
<evidence type="ECO:0000313" key="3">
    <source>
        <dbReference type="Proteomes" id="UP001152888"/>
    </source>
</evidence>
<dbReference type="PANTHER" id="PTHR46599:SF3">
    <property type="entry name" value="PIGGYBAC TRANSPOSABLE ELEMENT-DERIVED PROTEIN 4"/>
    <property type="match status" value="1"/>
</dbReference>
<dbReference type="InterPro" id="IPR029526">
    <property type="entry name" value="PGBD"/>
</dbReference>
<reference evidence="2" key="1">
    <citation type="submission" date="2022-03" db="EMBL/GenBank/DDBJ databases">
        <authorList>
            <person name="Sayadi A."/>
        </authorList>
    </citation>
    <scope>NUCLEOTIDE SEQUENCE</scope>
</reference>
<proteinExistence type="predicted"/>
<feature type="domain" description="PiggyBac transposable element-derived protein" evidence="1">
    <location>
        <begin position="1"/>
        <end position="132"/>
    </location>
</feature>
<evidence type="ECO:0000259" key="1">
    <source>
        <dbReference type="Pfam" id="PF13843"/>
    </source>
</evidence>
<keyword evidence="3" id="KW-1185">Reference proteome</keyword>
<name>A0A9P0JS00_ACAOB</name>
<sequence>MDNYYNSVELSEDLLSRKTHTTGTLRKKRKGNPKAVVDCKLKKGEHVWRRSGDIHVSKWKDKRDVLFISTANNPELIEVPNKFGQLKMKPKAIADYNENMSGIDRCDEMVQYYSSPRKTIRWYKKILFHLWNSYYIYKKMYPKETFLKFRDNIIQSLLQLPANVTNGADLIKTRTGRPKTSVLPETVEPGPSYQPSDQHRVVFQHYPEKIPAPEGYKRKTYFLRRKECWKNNVRKETYVRCKGCPDKPALCPTCFESYHENNEYYK</sequence>
<dbReference type="AlphaFoldDB" id="A0A9P0JS00"/>
<comment type="caution">
    <text evidence="2">The sequence shown here is derived from an EMBL/GenBank/DDBJ whole genome shotgun (WGS) entry which is preliminary data.</text>
</comment>
<protein>
    <recommendedName>
        <fullName evidence="1">PiggyBac transposable element-derived protein domain-containing protein</fullName>
    </recommendedName>
</protein>
<accession>A0A9P0JS00</accession>
<evidence type="ECO:0000313" key="2">
    <source>
        <dbReference type="EMBL" id="CAH1958879.1"/>
    </source>
</evidence>